<feature type="signal peptide" evidence="1">
    <location>
        <begin position="1"/>
        <end position="18"/>
    </location>
</feature>
<reference evidence="2 3" key="1">
    <citation type="submission" date="2017-11" db="EMBL/GenBank/DDBJ databases">
        <title>De novo assembly and phasing of dikaryotic genomes from two isolates of Puccinia coronata f. sp. avenae, the causal agent of oat crown rust.</title>
        <authorList>
            <person name="Miller M.E."/>
            <person name="Zhang Y."/>
            <person name="Omidvar V."/>
            <person name="Sperschneider J."/>
            <person name="Schwessinger B."/>
            <person name="Raley C."/>
            <person name="Palmer J.M."/>
            <person name="Garnica D."/>
            <person name="Upadhyaya N."/>
            <person name="Rathjen J."/>
            <person name="Taylor J.M."/>
            <person name="Park R.F."/>
            <person name="Dodds P.N."/>
            <person name="Hirsch C.D."/>
            <person name="Kianian S.F."/>
            <person name="Figueroa M."/>
        </authorList>
    </citation>
    <scope>NUCLEOTIDE SEQUENCE [LARGE SCALE GENOMIC DNA]</scope>
    <source>
        <strain evidence="2">12SD80</strain>
    </source>
</reference>
<proteinExistence type="predicted"/>
<dbReference type="Proteomes" id="UP000235392">
    <property type="component" value="Unassembled WGS sequence"/>
</dbReference>
<evidence type="ECO:0000313" key="2">
    <source>
        <dbReference type="EMBL" id="PLW39153.1"/>
    </source>
</evidence>
<evidence type="ECO:0000256" key="1">
    <source>
        <dbReference type="SAM" id="SignalP"/>
    </source>
</evidence>
<organism evidence="2 3">
    <name type="scientific">Puccinia coronata f. sp. avenae</name>
    <dbReference type="NCBI Taxonomy" id="200324"/>
    <lineage>
        <taxon>Eukaryota</taxon>
        <taxon>Fungi</taxon>
        <taxon>Dikarya</taxon>
        <taxon>Basidiomycota</taxon>
        <taxon>Pucciniomycotina</taxon>
        <taxon>Pucciniomycetes</taxon>
        <taxon>Pucciniales</taxon>
        <taxon>Pucciniaceae</taxon>
        <taxon>Puccinia</taxon>
    </lineage>
</organism>
<dbReference type="EMBL" id="PGCI01000118">
    <property type="protein sequence ID" value="PLW39153.1"/>
    <property type="molecule type" value="Genomic_DNA"/>
</dbReference>
<comment type="caution">
    <text evidence="2">The sequence shown here is derived from an EMBL/GenBank/DDBJ whole genome shotgun (WGS) entry which is preliminary data.</text>
</comment>
<keyword evidence="1" id="KW-0732">Signal</keyword>
<evidence type="ECO:0000313" key="3">
    <source>
        <dbReference type="Proteomes" id="UP000235392"/>
    </source>
</evidence>
<gene>
    <name evidence="2" type="ORF">PCASD_07628</name>
</gene>
<name>A0A2N5UN35_9BASI</name>
<sequence length="368" mass="42488">MNCLLILIACFFVKPFQCVGGVAPVATVPGRFSTRWMNQLGYMSLEETRQMRNDYSKSNKRLILIGDDSGLIKPFGKGNNPREDQEEINLTRKVLRRLATDPKNEIWVVTTQDVQVADKIYGDIPNLNLAGCQGTQFGTRNKVHVELPEIGILPDKASQIIEELEIPLMTNPEQANYWVRYRVPHGPRDKSNLDKVNQMQKKMQEFCDTESQNDATIYSRYKDYELHISPVNLDEFKVEIKHKYYKSNKQMLAEVLFSQHQTSQIDFAMSLGSYQVDEYMHEVMKSRGHYAILVMGKDPTADGRFSTFASHRLKYYKKAVSLLGNLPGIKKPKYHLESLGIFLQNMKEKVKVLFRNILYYIKKIDEAL</sequence>
<accession>A0A2N5UN35</accession>
<feature type="chain" id="PRO_5014982639" evidence="1">
    <location>
        <begin position="19"/>
        <end position="368"/>
    </location>
</feature>
<protein>
    <submittedName>
        <fullName evidence="2">Uncharacterized protein</fullName>
    </submittedName>
</protein>
<dbReference type="AlphaFoldDB" id="A0A2N5UN35"/>